<feature type="compositionally biased region" description="Basic and acidic residues" evidence="1">
    <location>
        <begin position="436"/>
        <end position="451"/>
    </location>
</feature>
<proteinExistence type="predicted"/>
<feature type="compositionally biased region" description="Basic and acidic residues" evidence="1">
    <location>
        <begin position="393"/>
        <end position="426"/>
    </location>
</feature>
<name>A0A9P7YHQ4_9HELO</name>
<dbReference type="GO" id="GO:0032511">
    <property type="term" value="P:late endosome to vacuole transport via multivesicular body sorting pathway"/>
    <property type="evidence" value="ECO:0007669"/>
    <property type="project" value="TreeGrafter"/>
</dbReference>
<sequence>MSELVTYLQNNEPQFRKNRLAALYSDFRPLCTLNPDGYNANIDAWLKALKSATLAGAVPSSSSTHNLLSLNVDESLLRALNTKEWGRPLALGTVVREAVERKEMVGLREFEVSEGFYNQRRGWGINPWSVLGWGFRMLGLGGGVNGEDKLPVGNFVVVPNLEEAGYGAAARMEGIRGRTEKVFSRTEFKERFGDVLGEGKALSESDFVVLLRFLERDKALLVYDGETVKLRVLGDSTGITQEDATIVSLRTLIKDIEVQIGALTKRLDELMTTAKAAVERKNKVAALAALRSKKLAESTLTKRHATLAQLEEVFTKIEQAADQVDLVRVMEASTRVLTGLNKEVGGVERVDDVVDQLREQMSQVDEVGNVIAEVGQDTNPVDDSEVDDELEAMERQEREKIEEKERKEREEREKKEAAETQKKLDALEEVEGEAANAKHREDLNKDTDLEDSIEKMKRVSLELQ</sequence>
<dbReference type="EMBL" id="MU251477">
    <property type="protein sequence ID" value="KAG9234053.1"/>
    <property type="molecule type" value="Genomic_DNA"/>
</dbReference>
<comment type="caution">
    <text evidence="2">The sequence shown here is derived from an EMBL/GenBank/DDBJ whole genome shotgun (WGS) entry which is preliminary data.</text>
</comment>
<reference evidence="2" key="1">
    <citation type="journal article" date="2021" name="IMA Fungus">
        <title>Genomic characterization of three marine fungi, including Emericellopsis atlantica sp. nov. with signatures of a generalist lifestyle and marine biomass degradation.</title>
        <authorList>
            <person name="Hagestad O.C."/>
            <person name="Hou L."/>
            <person name="Andersen J.H."/>
            <person name="Hansen E.H."/>
            <person name="Altermark B."/>
            <person name="Li C."/>
            <person name="Kuhnert E."/>
            <person name="Cox R.J."/>
            <person name="Crous P.W."/>
            <person name="Spatafora J.W."/>
            <person name="Lail K."/>
            <person name="Amirebrahimi M."/>
            <person name="Lipzen A."/>
            <person name="Pangilinan J."/>
            <person name="Andreopoulos W."/>
            <person name="Hayes R.D."/>
            <person name="Ng V."/>
            <person name="Grigoriev I.V."/>
            <person name="Jackson S.A."/>
            <person name="Sutton T.D.S."/>
            <person name="Dobson A.D.W."/>
            <person name="Rama T."/>
        </authorList>
    </citation>
    <scope>NUCLEOTIDE SEQUENCE</scope>
    <source>
        <strain evidence="2">TRa018bII</strain>
    </source>
</reference>
<feature type="region of interest" description="Disordered" evidence="1">
    <location>
        <begin position="393"/>
        <end position="451"/>
    </location>
</feature>
<evidence type="ECO:0000256" key="1">
    <source>
        <dbReference type="SAM" id="MobiDB-lite"/>
    </source>
</evidence>
<dbReference type="Pfam" id="PF03357">
    <property type="entry name" value="Snf7"/>
    <property type="match status" value="1"/>
</dbReference>
<evidence type="ECO:0000313" key="2">
    <source>
        <dbReference type="EMBL" id="KAG9234053.1"/>
    </source>
</evidence>
<dbReference type="Gene3D" id="6.10.140.1230">
    <property type="match status" value="1"/>
</dbReference>
<dbReference type="GO" id="GO:0000815">
    <property type="term" value="C:ESCRT III complex"/>
    <property type="evidence" value="ECO:0007669"/>
    <property type="project" value="TreeGrafter"/>
</dbReference>
<dbReference type="GO" id="GO:0005771">
    <property type="term" value="C:multivesicular body"/>
    <property type="evidence" value="ECO:0007669"/>
    <property type="project" value="TreeGrafter"/>
</dbReference>
<dbReference type="GO" id="GO:0006900">
    <property type="term" value="P:vesicle budding from membrane"/>
    <property type="evidence" value="ECO:0007669"/>
    <property type="project" value="TreeGrafter"/>
</dbReference>
<dbReference type="AlphaFoldDB" id="A0A9P7YHQ4"/>
<dbReference type="PANTHER" id="PTHR22761:SF18">
    <property type="entry name" value="SORTING PROTEIN SNF7 FAMILY PROTEIN, PUTATIVE (AFU_ORTHOLOGUE AFUA_2G16692)-RELATED"/>
    <property type="match status" value="1"/>
</dbReference>
<accession>A0A9P7YHQ4</accession>
<dbReference type="Proteomes" id="UP000824998">
    <property type="component" value="Unassembled WGS sequence"/>
</dbReference>
<keyword evidence="3" id="KW-1185">Reference proteome</keyword>
<protein>
    <submittedName>
        <fullName evidence="2">Snf7-domain-containing protein</fullName>
    </submittedName>
</protein>
<dbReference type="OrthoDB" id="10250120at2759"/>
<dbReference type="PANTHER" id="PTHR22761">
    <property type="entry name" value="CHARGED MULTIVESICULAR BODY PROTEIN"/>
    <property type="match status" value="1"/>
</dbReference>
<organism evidence="2 3">
    <name type="scientific">Amylocarpus encephaloides</name>
    <dbReference type="NCBI Taxonomy" id="45428"/>
    <lineage>
        <taxon>Eukaryota</taxon>
        <taxon>Fungi</taxon>
        <taxon>Dikarya</taxon>
        <taxon>Ascomycota</taxon>
        <taxon>Pezizomycotina</taxon>
        <taxon>Leotiomycetes</taxon>
        <taxon>Helotiales</taxon>
        <taxon>Helotiales incertae sedis</taxon>
        <taxon>Amylocarpus</taxon>
    </lineage>
</organism>
<gene>
    <name evidence="2" type="ORF">BJ875DRAFT_484559</name>
</gene>
<dbReference type="GO" id="GO:0009898">
    <property type="term" value="C:cytoplasmic side of plasma membrane"/>
    <property type="evidence" value="ECO:0007669"/>
    <property type="project" value="TreeGrafter"/>
</dbReference>
<evidence type="ECO:0000313" key="3">
    <source>
        <dbReference type="Proteomes" id="UP000824998"/>
    </source>
</evidence>
<dbReference type="InterPro" id="IPR005024">
    <property type="entry name" value="Snf7_fam"/>
</dbReference>